<comment type="caution">
    <text evidence="2">The sequence shown here is derived from an EMBL/GenBank/DDBJ whole genome shotgun (WGS) entry which is preliminary data.</text>
</comment>
<organism evidence="2 3">
    <name type="scientific">Segatella copri</name>
    <dbReference type="NCBI Taxonomy" id="165179"/>
    <lineage>
        <taxon>Bacteria</taxon>
        <taxon>Pseudomonadati</taxon>
        <taxon>Bacteroidota</taxon>
        <taxon>Bacteroidia</taxon>
        <taxon>Bacteroidales</taxon>
        <taxon>Prevotellaceae</taxon>
        <taxon>Segatella</taxon>
    </lineage>
</organism>
<reference evidence="2" key="1">
    <citation type="submission" date="2021-06" db="EMBL/GenBank/DDBJ databases">
        <title>Collection of gut derived symbiotic bacterial strains cultured from healthy donors.</title>
        <authorList>
            <person name="Lin H."/>
            <person name="Littmann E."/>
            <person name="Pamer E.G."/>
        </authorList>
    </citation>
    <scope>NUCLEOTIDE SEQUENCE</scope>
    <source>
        <strain evidence="2">MSK.21.74</strain>
    </source>
</reference>
<dbReference type="RefSeq" id="WP_217743698.1">
    <property type="nucleotide sequence ID" value="NZ_JAHOEI010000001.1"/>
</dbReference>
<feature type="region of interest" description="Disordered" evidence="1">
    <location>
        <begin position="273"/>
        <end position="296"/>
    </location>
</feature>
<protein>
    <submittedName>
        <fullName evidence="2">Uncharacterized protein</fullName>
    </submittedName>
</protein>
<dbReference type="Proteomes" id="UP001196765">
    <property type="component" value="Unassembled WGS sequence"/>
</dbReference>
<sequence>MTTEVAIIKQENLQQIISGAPQSYNDNKLSHDNCIARGQQLLQAVQQQGGLNNDELDEQIALFIDKTRKTLKKMNDRRSPFTKLFDQVRTQFTQIENEIDPSKQGTVPYQLQVYRNQYAAEKLKAQQEAQRKAMLEKQHKDALDRIFESMKNDFEKMFQDFLTGSVTMMQKLNEAITLENFDASMEKIKNVPTTLPEAFVPGMKFTQSLSYYPGVTPAEAAQKETEAKNALANTFAEQYRYEIETNRDYILDRLPSKKKELEKIATANAEEAERLKKEKEEREKEEKERLEAEKQKKLAEAEEAKKLEQKQKEMAGLFEGQAIAAAGPSTKAKVTKKIHLLDPEGILPVISMWWSHEGKNLTAEELMKKFKSQITFCEKLANKDGVTIKSEFVEYVDEVKVK</sequence>
<evidence type="ECO:0000256" key="1">
    <source>
        <dbReference type="SAM" id="MobiDB-lite"/>
    </source>
</evidence>
<name>A0AAW4MX80_9BACT</name>
<evidence type="ECO:0000313" key="2">
    <source>
        <dbReference type="EMBL" id="MBV3386183.1"/>
    </source>
</evidence>
<evidence type="ECO:0000313" key="3">
    <source>
        <dbReference type="Proteomes" id="UP001196765"/>
    </source>
</evidence>
<proteinExistence type="predicted"/>
<gene>
    <name evidence="2" type="ORF">KSW82_00255</name>
</gene>
<accession>A0AAW4MX80</accession>
<dbReference type="AlphaFoldDB" id="A0AAW4MX80"/>
<dbReference type="EMBL" id="JAHOEI010000001">
    <property type="protein sequence ID" value="MBV3386183.1"/>
    <property type="molecule type" value="Genomic_DNA"/>
</dbReference>